<sequence length="59" mass="6542">MHMAQKLSLLGHFLCVISYTRELLNSLSVLPFTALQALSLFLALTVLSYPAHVQLPQAM</sequence>
<dbReference type="EMBL" id="MWWU01000002">
    <property type="protein sequence ID" value="OZG56085.1"/>
    <property type="molecule type" value="Genomic_DNA"/>
</dbReference>
<name>A0A261FAL5_9BIFI</name>
<organism evidence="2 3">
    <name type="scientific">Aeriscardovia aeriphila</name>
    <dbReference type="NCBI Taxonomy" id="218139"/>
    <lineage>
        <taxon>Bacteria</taxon>
        <taxon>Bacillati</taxon>
        <taxon>Actinomycetota</taxon>
        <taxon>Actinomycetes</taxon>
        <taxon>Bifidobacteriales</taxon>
        <taxon>Bifidobacteriaceae</taxon>
        <taxon>Aeriscardovia</taxon>
    </lineage>
</organism>
<feature type="transmembrane region" description="Helical" evidence="1">
    <location>
        <begin position="30"/>
        <end position="49"/>
    </location>
</feature>
<keyword evidence="1" id="KW-0812">Transmembrane</keyword>
<protein>
    <submittedName>
        <fullName evidence="2">Uncharacterized protein</fullName>
    </submittedName>
</protein>
<reference evidence="2 3" key="1">
    <citation type="journal article" date="2017" name="BMC Genomics">
        <title>Comparative genomic and phylogenomic analyses of the Bifidobacteriaceae family.</title>
        <authorList>
            <person name="Lugli G.A."/>
            <person name="Milani C."/>
            <person name="Turroni F."/>
            <person name="Duranti S."/>
            <person name="Mancabelli L."/>
            <person name="Mangifesta M."/>
            <person name="Ferrario C."/>
            <person name="Modesto M."/>
            <person name="Mattarelli P."/>
            <person name="Jiri K."/>
            <person name="van Sinderen D."/>
            <person name="Ventura M."/>
        </authorList>
    </citation>
    <scope>NUCLEOTIDE SEQUENCE [LARGE SCALE GENOMIC DNA]</scope>
    <source>
        <strain evidence="2 3">LMG 21773</strain>
    </source>
</reference>
<dbReference type="Proteomes" id="UP000228976">
    <property type="component" value="Unassembled WGS sequence"/>
</dbReference>
<evidence type="ECO:0000313" key="2">
    <source>
        <dbReference type="EMBL" id="OZG56085.1"/>
    </source>
</evidence>
<keyword evidence="1" id="KW-1133">Transmembrane helix</keyword>
<dbReference type="AlphaFoldDB" id="A0A261FAL5"/>
<keyword evidence="1" id="KW-0472">Membrane</keyword>
<evidence type="ECO:0000313" key="3">
    <source>
        <dbReference type="Proteomes" id="UP000228976"/>
    </source>
</evidence>
<keyword evidence="3" id="KW-1185">Reference proteome</keyword>
<accession>A0A261FAL5</accession>
<proteinExistence type="predicted"/>
<evidence type="ECO:0000256" key="1">
    <source>
        <dbReference type="SAM" id="Phobius"/>
    </source>
</evidence>
<gene>
    <name evidence="2" type="ORF">AEAE_0573</name>
</gene>
<comment type="caution">
    <text evidence="2">The sequence shown here is derived from an EMBL/GenBank/DDBJ whole genome shotgun (WGS) entry which is preliminary data.</text>
</comment>